<proteinExistence type="predicted"/>
<evidence type="ECO:0000313" key="5">
    <source>
        <dbReference type="EMBL" id="AOO79154.1"/>
    </source>
</evidence>
<dbReference type="PANTHER" id="PTHR43537:SF6">
    <property type="entry name" value="HTH-TYPE TRANSCRIPTIONAL REPRESSOR RSPR"/>
    <property type="match status" value="1"/>
</dbReference>
<dbReference type="GO" id="GO:0003700">
    <property type="term" value="F:DNA-binding transcription factor activity"/>
    <property type="evidence" value="ECO:0007669"/>
    <property type="project" value="InterPro"/>
</dbReference>
<dbReference type="InterPro" id="IPR011711">
    <property type="entry name" value="GntR_C"/>
</dbReference>
<evidence type="ECO:0000259" key="4">
    <source>
        <dbReference type="PROSITE" id="PS50949"/>
    </source>
</evidence>
<dbReference type="SUPFAM" id="SSF46785">
    <property type="entry name" value="Winged helix' DNA-binding domain"/>
    <property type="match status" value="1"/>
</dbReference>
<dbReference type="InterPro" id="IPR008920">
    <property type="entry name" value="TF_FadR/GntR_C"/>
</dbReference>
<organism evidence="5 6">
    <name type="scientific">Bosea vaviloviae</name>
    <dbReference type="NCBI Taxonomy" id="1526658"/>
    <lineage>
        <taxon>Bacteria</taxon>
        <taxon>Pseudomonadati</taxon>
        <taxon>Pseudomonadota</taxon>
        <taxon>Alphaproteobacteria</taxon>
        <taxon>Hyphomicrobiales</taxon>
        <taxon>Boseaceae</taxon>
        <taxon>Bosea</taxon>
    </lineage>
</organism>
<dbReference type="InterPro" id="IPR036388">
    <property type="entry name" value="WH-like_DNA-bd_sf"/>
</dbReference>
<dbReference type="InterPro" id="IPR036390">
    <property type="entry name" value="WH_DNA-bd_sf"/>
</dbReference>
<protein>
    <submittedName>
        <fullName evidence="5">Transcriptional regulator</fullName>
    </submittedName>
</protein>
<dbReference type="PANTHER" id="PTHR43537">
    <property type="entry name" value="TRANSCRIPTIONAL REGULATOR, GNTR FAMILY"/>
    <property type="match status" value="1"/>
</dbReference>
<evidence type="ECO:0000256" key="2">
    <source>
        <dbReference type="ARBA" id="ARBA00023125"/>
    </source>
</evidence>
<evidence type="ECO:0000313" key="6">
    <source>
        <dbReference type="Proteomes" id="UP000094969"/>
    </source>
</evidence>
<dbReference type="EMBL" id="CP017147">
    <property type="protein sequence ID" value="AOO79154.1"/>
    <property type="molecule type" value="Genomic_DNA"/>
</dbReference>
<dbReference type="GO" id="GO:0003677">
    <property type="term" value="F:DNA binding"/>
    <property type="evidence" value="ECO:0007669"/>
    <property type="project" value="UniProtKB-KW"/>
</dbReference>
<keyword evidence="6" id="KW-1185">Reference proteome</keyword>
<dbReference type="SMART" id="SM00895">
    <property type="entry name" value="FCD"/>
    <property type="match status" value="1"/>
</dbReference>
<dbReference type="Proteomes" id="UP000094969">
    <property type="component" value="Chromosome"/>
</dbReference>
<dbReference type="CDD" id="cd07377">
    <property type="entry name" value="WHTH_GntR"/>
    <property type="match status" value="1"/>
</dbReference>
<dbReference type="PRINTS" id="PR00035">
    <property type="entry name" value="HTHGNTR"/>
</dbReference>
<keyword evidence="1" id="KW-0805">Transcription regulation</keyword>
<gene>
    <name evidence="5" type="ORF">BHK69_00350</name>
</gene>
<dbReference type="KEGG" id="bvv:BHK69_00350"/>
<sequence>MTFSTAGQSADQIYRALRANILDAAILPGKAMSEARMAAQFGVSRTPVREAFKRLVDEGFLLVRPQAGTFVAPIDLAAVHDSQFVRETLECRTVVLAAERIDAAGKARLDALVAQQGQAMAAGDRKGFFRLDESFHAELSRLAGYPSVWSMIEAVKAQLDRVRCLSLETPSWSDMILREHQEIAACVGRGDASGAEAAMRAHLRTVFDAIEAIAQAHVDAFDKSRLGPPRD</sequence>
<name>A0A1D7TVL7_9HYPH</name>
<dbReference type="Gene3D" id="1.20.120.530">
    <property type="entry name" value="GntR ligand-binding domain-like"/>
    <property type="match status" value="1"/>
</dbReference>
<evidence type="ECO:0000256" key="1">
    <source>
        <dbReference type="ARBA" id="ARBA00023015"/>
    </source>
</evidence>
<accession>A0A1D7TVL7</accession>
<evidence type="ECO:0000256" key="3">
    <source>
        <dbReference type="ARBA" id="ARBA00023163"/>
    </source>
</evidence>
<dbReference type="AlphaFoldDB" id="A0A1D7TVL7"/>
<feature type="domain" description="HTH gntR-type" evidence="4">
    <location>
        <begin position="7"/>
        <end position="74"/>
    </location>
</feature>
<dbReference type="PROSITE" id="PS50949">
    <property type="entry name" value="HTH_GNTR"/>
    <property type="match status" value="1"/>
</dbReference>
<dbReference type="OrthoDB" id="9788098at2"/>
<keyword evidence="2" id="KW-0238">DNA-binding</keyword>
<dbReference type="Pfam" id="PF07729">
    <property type="entry name" value="FCD"/>
    <property type="match status" value="1"/>
</dbReference>
<dbReference type="Gene3D" id="1.10.10.10">
    <property type="entry name" value="Winged helix-like DNA-binding domain superfamily/Winged helix DNA-binding domain"/>
    <property type="match status" value="1"/>
</dbReference>
<dbReference type="Pfam" id="PF00392">
    <property type="entry name" value="GntR"/>
    <property type="match status" value="1"/>
</dbReference>
<dbReference type="SMART" id="SM00345">
    <property type="entry name" value="HTH_GNTR"/>
    <property type="match status" value="1"/>
</dbReference>
<keyword evidence="3" id="KW-0804">Transcription</keyword>
<dbReference type="STRING" id="1526658.BHK69_00350"/>
<dbReference type="RefSeq" id="WP_069688379.1">
    <property type="nucleotide sequence ID" value="NZ_CP017147.1"/>
</dbReference>
<dbReference type="SUPFAM" id="SSF48008">
    <property type="entry name" value="GntR ligand-binding domain-like"/>
    <property type="match status" value="1"/>
</dbReference>
<reference evidence="5 6" key="1">
    <citation type="journal article" date="2015" name="Antonie Van Leeuwenhoek">
        <title>Bosea vaviloviae sp. nov., a new species of slow-growing rhizobia isolated from nodules of the relict species Vavilovia formosa (Stev.) Fed.</title>
        <authorList>
            <person name="Safronova V.I."/>
            <person name="Kuznetsova I.G."/>
            <person name="Sazanova A.L."/>
            <person name="Kimeklis A.K."/>
            <person name="Belimov A.A."/>
            <person name="Andronov E.E."/>
            <person name="Pinaev A.G."/>
            <person name="Chizhevskaya E.P."/>
            <person name="Pukhaev A.R."/>
            <person name="Popov K.P."/>
            <person name="Willems A."/>
            <person name="Tikhonovich I.A."/>
        </authorList>
    </citation>
    <scope>NUCLEOTIDE SEQUENCE [LARGE SCALE GENOMIC DNA]</scope>
    <source>
        <strain evidence="5 6">Vaf18</strain>
    </source>
</reference>
<dbReference type="InterPro" id="IPR000524">
    <property type="entry name" value="Tscrpt_reg_HTH_GntR"/>
</dbReference>